<evidence type="ECO:0000313" key="9">
    <source>
        <dbReference type="EMBL" id="MFD2097563.1"/>
    </source>
</evidence>
<keyword evidence="4" id="KW-0997">Cell inner membrane</keyword>
<comment type="similarity">
    <text evidence="2">Belongs to the UPF0283 family.</text>
</comment>
<sequence length="340" mass="37596">MSKAKKSDYQQQQLFEVEADAEPSKLEQAIILEETDNWQSIESELEIDDSETSSPTLSKKSHPMLWTALFLTSVIALIEAVEFFNAQWHQAPALAVLYGSLFALVGGWAAISIFTAWRRSAQLTRIGKRREVAERILDGESSDDVVQFCVRLLPSKTDEELSQAISEWKESIEDHHSDKEVITLFEQQVMQKLDDKAKRVIASWSSEAAVLIALSPLAAIDMLLIAWRNMRMVDEVAAVYGIELGVFSRWLLIKTVMLNVIYAGVSETLSDVGLQAIGADMTGKLSGRVAQGMGAGLLTARLGIKSVQVCRALPYVEAKPLKVRNVAGEIFATLKKRAIG</sequence>
<organism evidence="9 10">
    <name type="scientific">Corallincola platygyrae</name>
    <dbReference type="NCBI Taxonomy" id="1193278"/>
    <lineage>
        <taxon>Bacteria</taxon>
        <taxon>Pseudomonadati</taxon>
        <taxon>Pseudomonadota</taxon>
        <taxon>Gammaproteobacteria</taxon>
        <taxon>Alteromonadales</taxon>
        <taxon>Psychromonadaceae</taxon>
        <taxon>Corallincola</taxon>
    </lineage>
</organism>
<keyword evidence="3" id="KW-1003">Cell membrane</keyword>
<evidence type="ECO:0000256" key="6">
    <source>
        <dbReference type="ARBA" id="ARBA00022989"/>
    </source>
</evidence>
<keyword evidence="10" id="KW-1185">Reference proteome</keyword>
<evidence type="ECO:0000256" key="2">
    <source>
        <dbReference type="ARBA" id="ARBA00008255"/>
    </source>
</evidence>
<dbReference type="RefSeq" id="WP_345341623.1">
    <property type="nucleotide sequence ID" value="NZ_BAABLI010000030.1"/>
</dbReference>
<dbReference type="EMBL" id="JBHUHT010000026">
    <property type="protein sequence ID" value="MFD2097563.1"/>
    <property type="molecule type" value="Genomic_DNA"/>
</dbReference>
<comment type="caution">
    <text evidence="9">The sequence shown here is derived from an EMBL/GenBank/DDBJ whole genome shotgun (WGS) entry which is preliminary data.</text>
</comment>
<dbReference type="NCBIfam" id="TIGR01620">
    <property type="entry name" value="hyp_HI0043"/>
    <property type="match status" value="1"/>
</dbReference>
<gene>
    <name evidence="9" type="ORF">ACFSJ3_16340</name>
</gene>
<dbReference type="InterPro" id="IPR021147">
    <property type="entry name" value="DUF697"/>
</dbReference>
<evidence type="ECO:0000256" key="1">
    <source>
        <dbReference type="ARBA" id="ARBA00004429"/>
    </source>
</evidence>
<dbReference type="PANTHER" id="PTHR39342">
    <property type="entry name" value="UPF0283 MEMBRANE PROTEIN YCJF"/>
    <property type="match status" value="1"/>
</dbReference>
<dbReference type="Proteomes" id="UP001597380">
    <property type="component" value="Unassembled WGS sequence"/>
</dbReference>
<evidence type="ECO:0000256" key="8">
    <source>
        <dbReference type="SAM" id="Phobius"/>
    </source>
</evidence>
<evidence type="ECO:0000256" key="7">
    <source>
        <dbReference type="ARBA" id="ARBA00023136"/>
    </source>
</evidence>
<name>A0ABW4XR52_9GAMM</name>
<evidence type="ECO:0000313" key="10">
    <source>
        <dbReference type="Proteomes" id="UP001597380"/>
    </source>
</evidence>
<feature type="transmembrane region" description="Helical" evidence="8">
    <location>
        <begin position="64"/>
        <end position="84"/>
    </location>
</feature>
<keyword evidence="7 8" id="KW-0472">Membrane</keyword>
<comment type="subcellular location">
    <subcellularLocation>
        <location evidence="1">Cell inner membrane</location>
        <topology evidence="1">Multi-pass membrane protein</topology>
    </subcellularLocation>
</comment>
<feature type="transmembrane region" description="Helical" evidence="8">
    <location>
        <begin position="96"/>
        <end position="117"/>
    </location>
</feature>
<protein>
    <submittedName>
        <fullName evidence="9">YcjF family protein</fullName>
    </submittedName>
</protein>
<dbReference type="Pfam" id="PF05128">
    <property type="entry name" value="DUF697"/>
    <property type="match status" value="1"/>
</dbReference>
<dbReference type="PANTHER" id="PTHR39342:SF1">
    <property type="entry name" value="UPF0283 MEMBRANE PROTEIN YCJF"/>
    <property type="match status" value="1"/>
</dbReference>
<evidence type="ECO:0000256" key="3">
    <source>
        <dbReference type="ARBA" id="ARBA00022475"/>
    </source>
</evidence>
<keyword evidence="6 8" id="KW-1133">Transmembrane helix</keyword>
<reference evidence="10" key="1">
    <citation type="journal article" date="2019" name="Int. J. Syst. Evol. Microbiol.">
        <title>The Global Catalogue of Microorganisms (GCM) 10K type strain sequencing project: providing services to taxonomists for standard genome sequencing and annotation.</title>
        <authorList>
            <consortium name="The Broad Institute Genomics Platform"/>
            <consortium name="The Broad Institute Genome Sequencing Center for Infectious Disease"/>
            <person name="Wu L."/>
            <person name="Ma J."/>
        </authorList>
    </citation>
    <scope>NUCLEOTIDE SEQUENCE [LARGE SCALE GENOMIC DNA]</scope>
    <source>
        <strain evidence="10">CGMCC 1.10992</strain>
    </source>
</reference>
<dbReference type="InterPro" id="IPR006507">
    <property type="entry name" value="UPF0283"/>
</dbReference>
<feature type="transmembrane region" description="Helical" evidence="8">
    <location>
        <begin position="208"/>
        <end position="227"/>
    </location>
</feature>
<accession>A0ABW4XR52</accession>
<evidence type="ECO:0000256" key="5">
    <source>
        <dbReference type="ARBA" id="ARBA00022692"/>
    </source>
</evidence>
<keyword evidence="5 8" id="KW-0812">Transmembrane</keyword>
<proteinExistence type="inferred from homology"/>
<evidence type="ECO:0000256" key="4">
    <source>
        <dbReference type="ARBA" id="ARBA00022519"/>
    </source>
</evidence>